<dbReference type="InterPro" id="IPR032694">
    <property type="entry name" value="CopC/D"/>
</dbReference>
<feature type="chain" id="PRO_5020706769" description="CopC domain-containing protein" evidence="7">
    <location>
        <begin position="45"/>
        <end position="240"/>
    </location>
</feature>
<name>A0A4Q7LY08_9MICO</name>
<dbReference type="GO" id="GO:0046688">
    <property type="term" value="P:response to copper ion"/>
    <property type="evidence" value="ECO:0007669"/>
    <property type="project" value="InterPro"/>
</dbReference>
<organism evidence="9 10">
    <name type="scientific">Microcella putealis</name>
    <dbReference type="NCBI Taxonomy" id="337005"/>
    <lineage>
        <taxon>Bacteria</taxon>
        <taxon>Bacillati</taxon>
        <taxon>Actinomycetota</taxon>
        <taxon>Actinomycetes</taxon>
        <taxon>Micrococcales</taxon>
        <taxon>Microbacteriaceae</taxon>
        <taxon>Microcella</taxon>
    </lineage>
</organism>
<feature type="region of interest" description="Disordered" evidence="5">
    <location>
        <begin position="149"/>
        <end position="206"/>
    </location>
</feature>
<keyword evidence="10" id="KW-1185">Reference proteome</keyword>
<evidence type="ECO:0000256" key="1">
    <source>
        <dbReference type="ARBA" id="ARBA00004196"/>
    </source>
</evidence>
<dbReference type="Pfam" id="PF04234">
    <property type="entry name" value="CopC"/>
    <property type="match status" value="1"/>
</dbReference>
<evidence type="ECO:0000313" key="10">
    <source>
        <dbReference type="Proteomes" id="UP000293519"/>
    </source>
</evidence>
<evidence type="ECO:0000256" key="5">
    <source>
        <dbReference type="SAM" id="MobiDB-lite"/>
    </source>
</evidence>
<dbReference type="InterPro" id="IPR014755">
    <property type="entry name" value="Cu-Rt/internalin_Ig-like"/>
</dbReference>
<dbReference type="EMBL" id="SGWW01000001">
    <property type="protein sequence ID" value="RZS59357.1"/>
    <property type="molecule type" value="Genomic_DNA"/>
</dbReference>
<feature type="domain" description="CopC" evidence="8">
    <location>
        <begin position="45"/>
        <end position="141"/>
    </location>
</feature>
<evidence type="ECO:0000256" key="7">
    <source>
        <dbReference type="SAM" id="SignalP"/>
    </source>
</evidence>
<evidence type="ECO:0000256" key="6">
    <source>
        <dbReference type="SAM" id="Phobius"/>
    </source>
</evidence>
<dbReference type="OrthoDB" id="5242236at2"/>
<feature type="compositionally biased region" description="Low complexity" evidence="5">
    <location>
        <begin position="161"/>
        <end position="206"/>
    </location>
</feature>
<dbReference type="GO" id="GO:0030313">
    <property type="term" value="C:cell envelope"/>
    <property type="evidence" value="ECO:0007669"/>
    <property type="project" value="UniProtKB-SubCell"/>
</dbReference>
<keyword evidence="6" id="KW-0812">Transmembrane</keyword>
<dbReference type="GO" id="GO:0005507">
    <property type="term" value="F:copper ion binding"/>
    <property type="evidence" value="ECO:0007669"/>
    <property type="project" value="InterPro"/>
</dbReference>
<dbReference type="Gene3D" id="2.60.40.1220">
    <property type="match status" value="1"/>
</dbReference>
<comment type="subcellular location">
    <subcellularLocation>
        <location evidence="1">Cell envelope</location>
    </subcellularLocation>
</comment>
<accession>A0A4Q7LY08</accession>
<evidence type="ECO:0000256" key="2">
    <source>
        <dbReference type="ARBA" id="ARBA00022723"/>
    </source>
</evidence>
<dbReference type="GO" id="GO:0005886">
    <property type="term" value="C:plasma membrane"/>
    <property type="evidence" value="ECO:0007669"/>
    <property type="project" value="TreeGrafter"/>
</dbReference>
<dbReference type="Proteomes" id="UP000293519">
    <property type="component" value="Unassembled WGS sequence"/>
</dbReference>
<comment type="caution">
    <text evidence="9">The sequence shown here is derived from an EMBL/GenBank/DDBJ whole genome shotgun (WGS) entry which is preliminary data.</text>
</comment>
<dbReference type="InterPro" id="IPR014756">
    <property type="entry name" value="Ig_E-set"/>
</dbReference>
<keyword evidence="2" id="KW-0479">Metal-binding</keyword>
<dbReference type="PANTHER" id="PTHR34820">
    <property type="entry name" value="INNER MEMBRANE PROTEIN YEBZ"/>
    <property type="match status" value="1"/>
</dbReference>
<reference evidence="9 10" key="1">
    <citation type="journal article" date="2015" name="Stand. Genomic Sci.">
        <title>Genomic Encyclopedia of Bacterial and Archaeal Type Strains, Phase III: the genomes of soil and plant-associated and newly described type strains.</title>
        <authorList>
            <person name="Whitman W.B."/>
            <person name="Woyke T."/>
            <person name="Klenk H.P."/>
            <person name="Zhou Y."/>
            <person name="Lilburn T.G."/>
            <person name="Beck B.J."/>
            <person name="De Vos P."/>
            <person name="Vandamme P."/>
            <person name="Eisen J.A."/>
            <person name="Garrity G."/>
            <person name="Hugenholtz P."/>
            <person name="Kyrpides N.C."/>
        </authorList>
    </citation>
    <scope>NUCLEOTIDE SEQUENCE [LARGE SCALE GENOMIC DNA]</scope>
    <source>
        <strain evidence="9 10">CV2</strain>
    </source>
</reference>
<keyword evidence="3 7" id="KW-0732">Signal</keyword>
<evidence type="ECO:0000259" key="8">
    <source>
        <dbReference type="Pfam" id="PF04234"/>
    </source>
</evidence>
<evidence type="ECO:0000256" key="4">
    <source>
        <dbReference type="ARBA" id="ARBA00023008"/>
    </source>
</evidence>
<protein>
    <recommendedName>
        <fullName evidence="8">CopC domain-containing protein</fullName>
    </recommendedName>
</protein>
<dbReference type="InterPro" id="IPR007348">
    <property type="entry name" value="CopC_dom"/>
</dbReference>
<feature type="signal peptide" evidence="7">
    <location>
        <begin position="1"/>
        <end position="44"/>
    </location>
</feature>
<keyword evidence="6" id="KW-1133">Transmembrane helix</keyword>
<dbReference type="RefSeq" id="WP_130484449.1">
    <property type="nucleotide sequence ID" value="NZ_SGWW01000001.1"/>
</dbReference>
<dbReference type="SUPFAM" id="SSF81296">
    <property type="entry name" value="E set domains"/>
    <property type="match status" value="1"/>
</dbReference>
<keyword evidence="4" id="KW-0186">Copper</keyword>
<dbReference type="GO" id="GO:0042597">
    <property type="term" value="C:periplasmic space"/>
    <property type="evidence" value="ECO:0007669"/>
    <property type="project" value="InterPro"/>
</dbReference>
<keyword evidence="6" id="KW-0472">Membrane</keyword>
<sequence>MTTTTLRSLDRDSRAAAFRTTLGSLAAVGAAALLSLAAVSPASAHNFVVSTTPGEGASITEVPERFDVVTNEEMLDIAGDGTGFALQVTDAAGQFYGDGCLAVDGATLSMPATLGEAGTYTLAYQFISSDSHTLSGEFTFDYAPTGDAVVTPGSPEPLSCGDPIPGAADPAPSEVPDAPASDEPAASEEPTPTPSDTADAQATSDDGGLPVAATVGIAVGALALLAAIIGGILYARRRRA</sequence>
<proteinExistence type="predicted"/>
<evidence type="ECO:0000256" key="3">
    <source>
        <dbReference type="ARBA" id="ARBA00022729"/>
    </source>
</evidence>
<feature type="transmembrane region" description="Helical" evidence="6">
    <location>
        <begin position="211"/>
        <end position="235"/>
    </location>
</feature>
<gene>
    <name evidence="9" type="ORF">EV141_0578</name>
</gene>
<dbReference type="PANTHER" id="PTHR34820:SF4">
    <property type="entry name" value="INNER MEMBRANE PROTEIN YEBZ"/>
    <property type="match status" value="1"/>
</dbReference>
<evidence type="ECO:0000313" key="9">
    <source>
        <dbReference type="EMBL" id="RZS59357.1"/>
    </source>
</evidence>
<dbReference type="GO" id="GO:0006825">
    <property type="term" value="P:copper ion transport"/>
    <property type="evidence" value="ECO:0007669"/>
    <property type="project" value="InterPro"/>
</dbReference>
<dbReference type="AlphaFoldDB" id="A0A4Q7LY08"/>